<evidence type="ECO:0000256" key="2">
    <source>
        <dbReference type="ARBA" id="ARBA00005594"/>
    </source>
</evidence>
<dbReference type="PROSITE" id="PS00178">
    <property type="entry name" value="AA_TRNA_LIGASE_I"/>
    <property type="match status" value="1"/>
</dbReference>
<sequence length="381" mass="42628">MIATRALRMAAKTAVSSPKQTVLNIESTEIKPNSTIFSLIQPTGVFHVGNYLGAVRSWVDLQAASPADTKLIFGVADLHALTVPKDNSDTLRFCRKQAVASIIATGIDPERCIVFQQSQVPEHTQLYWYLSTITGMGYMNRMLQWKSKANLEDNASIFDEAAASLRLGLFAYPALQAADILLYKSNYVPVGEDQSQHLELTRHITNAFNKQYPNHDTKEPIFPEPKTIFAPFKKVASLRDPSKKMSKSDPNKTSCIYITDGPDRIRKCIRRAVTDSIQGPITYDPETRPGIANLLTMASGFLRIDSPEAVLEQIQPKDHKELKDGVAEIVIEGLMPVREEYTRLIDDMSYIDEVSRRGAERAREIAVRTMKEVERAIGLDN</sequence>
<dbReference type="InterPro" id="IPR024109">
    <property type="entry name" value="Trp-tRNA-ligase_bac-type"/>
</dbReference>
<dbReference type="FunFam" id="3.40.50.620:FF:000082">
    <property type="entry name" value="MSW1p Mitochondrial tryptophanyl-tRNA synthetase"/>
    <property type="match status" value="1"/>
</dbReference>
<dbReference type="InterPro" id="IPR001412">
    <property type="entry name" value="aa-tRNA-synth_I_CS"/>
</dbReference>
<protein>
    <recommendedName>
        <fullName evidence="11">Tryptophan--tRNA ligase, mitochondrial</fullName>
        <ecNumber evidence="3">6.1.1.2</ecNumber>
    </recommendedName>
    <alternativeName>
        <fullName evidence="9">Tryptophanyl-tRNA synthetase</fullName>
    </alternativeName>
</protein>
<comment type="catalytic activity">
    <reaction evidence="10">
        <text>tRNA(Trp) + L-tryptophan + ATP = L-tryptophyl-tRNA(Trp) + AMP + diphosphate + H(+)</text>
        <dbReference type="Rhea" id="RHEA:24080"/>
        <dbReference type="Rhea" id="RHEA-COMP:9671"/>
        <dbReference type="Rhea" id="RHEA-COMP:9705"/>
        <dbReference type="ChEBI" id="CHEBI:15378"/>
        <dbReference type="ChEBI" id="CHEBI:30616"/>
        <dbReference type="ChEBI" id="CHEBI:33019"/>
        <dbReference type="ChEBI" id="CHEBI:57912"/>
        <dbReference type="ChEBI" id="CHEBI:78442"/>
        <dbReference type="ChEBI" id="CHEBI:78535"/>
        <dbReference type="ChEBI" id="CHEBI:456215"/>
        <dbReference type="EC" id="6.1.1.2"/>
    </reaction>
</comment>
<evidence type="ECO:0000256" key="10">
    <source>
        <dbReference type="ARBA" id="ARBA00049929"/>
    </source>
</evidence>
<comment type="caution">
    <text evidence="13">The sequence shown here is derived from an EMBL/GenBank/DDBJ whole genome shotgun (WGS) entry which is preliminary data.</text>
</comment>
<evidence type="ECO:0000256" key="4">
    <source>
        <dbReference type="ARBA" id="ARBA00022598"/>
    </source>
</evidence>
<dbReference type="Pfam" id="PF00579">
    <property type="entry name" value="tRNA-synt_1b"/>
    <property type="match status" value="1"/>
</dbReference>
<dbReference type="Gene3D" id="1.10.240.10">
    <property type="entry name" value="Tyrosyl-Transfer RNA Synthetase"/>
    <property type="match status" value="1"/>
</dbReference>
<dbReference type="Gene3D" id="3.40.50.620">
    <property type="entry name" value="HUPs"/>
    <property type="match status" value="1"/>
</dbReference>
<evidence type="ECO:0000256" key="3">
    <source>
        <dbReference type="ARBA" id="ARBA00013161"/>
    </source>
</evidence>
<dbReference type="NCBIfam" id="TIGR00233">
    <property type="entry name" value="trpS"/>
    <property type="match status" value="1"/>
</dbReference>
<organism evidence="13 15">
    <name type="scientific">Geotrichum candidum</name>
    <name type="common">Oospora lactis</name>
    <name type="synonym">Dipodascus geotrichum</name>
    <dbReference type="NCBI Taxonomy" id="1173061"/>
    <lineage>
        <taxon>Eukaryota</taxon>
        <taxon>Fungi</taxon>
        <taxon>Dikarya</taxon>
        <taxon>Ascomycota</taxon>
        <taxon>Saccharomycotina</taxon>
        <taxon>Dipodascomycetes</taxon>
        <taxon>Dipodascales</taxon>
        <taxon>Dipodascaceae</taxon>
        <taxon>Geotrichum</taxon>
    </lineage>
</organism>
<keyword evidence="15" id="KW-1185">Reference proteome</keyword>
<dbReference type="EC" id="6.1.1.2" evidence="3"/>
<dbReference type="SUPFAM" id="SSF52374">
    <property type="entry name" value="Nucleotidylyl transferase"/>
    <property type="match status" value="1"/>
</dbReference>
<dbReference type="PANTHER" id="PTHR43766">
    <property type="entry name" value="TRYPTOPHAN--TRNA LIGASE, MITOCHONDRIAL"/>
    <property type="match status" value="1"/>
</dbReference>
<dbReference type="InterPro" id="IPR014729">
    <property type="entry name" value="Rossmann-like_a/b/a_fold"/>
</dbReference>
<evidence type="ECO:0000256" key="6">
    <source>
        <dbReference type="ARBA" id="ARBA00022840"/>
    </source>
</evidence>
<dbReference type="PRINTS" id="PR01039">
    <property type="entry name" value="TRNASYNTHTRP"/>
</dbReference>
<evidence type="ECO:0000256" key="12">
    <source>
        <dbReference type="RuleBase" id="RU363036"/>
    </source>
</evidence>
<evidence type="ECO:0000256" key="9">
    <source>
        <dbReference type="ARBA" id="ARBA00030268"/>
    </source>
</evidence>
<dbReference type="GO" id="GO:0005524">
    <property type="term" value="F:ATP binding"/>
    <property type="evidence" value="ECO:0007669"/>
    <property type="project" value="UniProtKB-KW"/>
</dbReference>
<name>A0A0J9X5Z4_GEOCN</name>
<accession>A0A0J9X5Z4</accession>
<comment type="subcellular location">
    <subcellularLocation>
        <location evidence="1">Mitochondrion matrix</location>
    </subcellularLocation>
</comment>
<dbReference type="HAMAP" id="MF_00140_B">
    <property type="entry name" value="Trp_tRNA_synth_B"/>
    <property type="match status" value="1"/>
</dbReference>
<dbReference type="InterPro" id="IPR050203">
    <property type="entry name" value="Trp-tRNA_synthetase"/>
</dbReference>
<keyword evidence="5 12" id="KW-0547">Nucleotide-binding</keyword>
<reference evidence="14" key="2">
    <citation type="journal article" date="2020" name="Front. Microbiol.">
        <title>Phenotypic and Genetic Characterization of the Cheese Ripening Yeast Geotrichum candidum.</title>
        <authorList>
            <person name="Perkins V."/>
            <person name="Vignola S."/>
            <person name="Lessard M.H."/>
            <person name="Plante P.L."/>
            <person name="Corbeil J."/>
            <person name="Dugat-Bony E."/>
            <person name="Frenette M."/>
            <person name="Labrie S."/>
        </authorList>
    </citation>
    <scope>NUCLEOTIDE SEQUENCE</scope>
    <source>
        <strain evidence="14">LMA-70</strain>
    </source>
</reference>
<reference evidence="14" key="3">
    <citation type="submission" date="2020-01" db="EMBL/GenBank/DDBJ databases">
        <authorList>
            <person name="Perkins V."/>
            <person name="Lessard M.-H."/>
            <person name="Dugat-Bony E."/>
            <person name="Frenette M."/>
            <person name="Labrie S."/>
        </authorList>
    </citation>
    <scope>NUCLEOTIDE SEQUENCE</scope>
    <source>
        <strain evidence="14">LMA-70</strain>
    </source>
</reference>
<dbReference type="EMBL" id="QQZK01000148">
    <property type="protein sequence ID" value="KAF5095407.1"/>
    <property type="molecule type" value="Genomic_DNA"/>
</dbReference>
<comment type="similarity">
    <text evidence="2 12">Belongs to the class-I aminoacyl-tRNA synthetase family.</text>
</comment>
<evidence type="ECO:0000256" key="11">
    <source>
        <dbReference type="ARBA" id="ARBA00069760"/>
    </source>
</evidence>
<evidence type="ECO:0000256" key="1">
    <source>
        <dbReference type="ARBA" id="ARBA00004305"/>
    </source>
</evidence>
<evidence type="ECO:0000313" key="14">
    <source>
        <dbReference type="EMBL" id="KAF5095407.1"/>
    </source>
</evidence>
<evidence type="ECO:0000256" key="5">
    <source>
        <dbReference type="ARBA" id="ARBA00022741"/>
    </source>
</evidence>
<dbReference type="EMBL" id="CCBN010000002">
    <property type="protein sequence ID" value="CDO52184.1"/>
    <property type="molecule type" value="Genomic_DNA"/>
</dbReference>
<dbReference type="FunFam" id="1.10.240.10:FF:000002">
    <property type="entry name" value="Tryptophan--tRNA ligase"/>
    <property type="match status" value="1"/>
</dbReference>
<keyword evidence="6 12" id="KW-0067">ATP-binding</keyword>
<dbReference type="InterPro" id="IPR002306">
    <property type="entry name" value="Trp-tRNA-ligase"/>
</dbReference>
<keyword evidence="7 12" id="KW-0648">Protein biosynthesis</keyword>
<dbReference type="CDD" id="cd00806">
    <property type="entry name" value="TrpRS_core"/>
    <property type="match status" value="1"/>
</dbReference>
<dbReference type="GO" id="GO:0070183">
    <property type="term" value="P:mitochondrial tryptophanyl-tRNA aminoacylation"/>
    <property type="evidence" value="ECO:0007669"/>
    <property type="project" value="TreeGrafter"/>
</dbReference>
<keyword evidence="4 12" id="KW-0436">Ligase</keyword>
<proteinExistence type="inferred from homology"/>
<gene>
    <name evidence="13" type="ORF">BN980_GECA02s07061g</name>
    <name evidence="14" type="ORF">DV451_004680</name>
</gene>
<evidence type="ECO:0000256" key="8">
    <source>
        <dbReference type="ARBA" id="ARBA00023146"/>
    </source>
</evidence>
<evidence type="ECO:0000313" key="15">
    <source>
        <dbReference type="Proteomes" id="UP000242525"/>
    </source>
</evidence>
<evidence type="ECO:0000256" key="7">
    <source>
        <dbReference type="ARBA" id="ARBA00022917"/>
    </source>
</evidence>
<keyword evidence="8 12" id="KW-0030">Aminoacyl-tRNA synthetase</keyword>
<dbReference type="Proteomes" id="UP000242525">
    <property type="component" value="Unassembled WGS sequence"/>
</dbReference>
<dbReference type="STRING" id="1173061.A0A0J9X5Z4"/>
<dbReference type="GO" id="GO:0005759">
    <property type="term" value="C:mitochondrial matrix"/>
    <property type="evidence" value="ECO:0007669"/>
    <property type="project" value="UniProtKB-SubCell"/>
</dbReference>
<dbReference type="InterPro" id="IPR002305">
    <property type="entry name" value="aa-tRNA-synth_Ic"/>
</dbReference>
<dbReference type="Proteomes" id="UP000750522">
    <property type="component" value="Unassembled WGS sequence"/>
</dbReference>
<dbReference type="AlphaFoldDB" id="A0A0J9X5Z4"/>
<evidence type="ECO:0000313" key="13">
    <source>
        <dbReference type="EMBL" id="CDO52184.1"/>
    </source>
</evidence>
<dbReference type="GO" id="GO:0004830">
    <property type="term" value="F:tryptophan-tRNA ligase activity"/>
    <property type="evidence" value="ECO:0007669"/>
    <property type="project" value="UniProtKB-EC"/>
</dbReference>
<dbReference type="PANTHER" id="PTHR43766:SF1">
    <property type="entry name" value="TRYPTOPHAN--TRNA LIGASE, MITOCHONDRIAL"/>
    <property type="match status" value="1"/>
</dbReference>
<dbReference type="OrthoDB" id="15808at2759"/>
<reference evidence="13 15" key="1">
    <citation type="submission" date="2014-03" db="EMBL/GenBank/DDBJ databases">
        <authorList>
            <person name="Casaregola S."/>
        </authorList>
    </citation>
    <scope>NUCLEOTIDE SEQUENCE [LARGE SCALE GENOMIC DNA]</scope>
    <source>
        <strain evidence="13 15">CLIB 918</strain>
    </source>
</reference>